<name>A0ACC3AQF2_9EURO</name>
<evidence type="ECO:0000313" key="2">
    <source>
        <dbReference type="Proteomes" id="UP001177260"/>
    </source>
</evidence>
<accession>A0ACC3AQF2</accession>
<protein>
    <submittedName>
        <fullName evidence="1">Uncharacterized protein</fullName>
    </submittedName>
</protein>
<reference evidence="1 2" key="1">
    <citation type="journal article" date="2023" name="ACS Omega">
        <title>Identification of the Neoaspergillic Acid Biosynthesis Gene Cluster by Establishing an In Vitro CRISPR-Ribonucleoprotein Genetic System in Aspergillus melleus.</title>
        <authorList>
            <person name="Yuan B."/>
            <person name="Grau M.F."/>
            <person name="Murata R.M."/>
            <person name="Torok T."/>
            <person name="Venkateswaran K."/>
            <person name="Stajich J.E."/>
            <person name="Wang C.C.C."/>
        </authorList>
    </citation>
    <scope>NUCLEOTIDE SEQUENCE [LARGE SCALE GENOMIC DNA]</scope>
    <source>
        <strain evidence="1 2">IMV 1140</strain>
    </source>
</reference>
<comment type="caution">
    <text evidence="1">The sequence shown here is derived from an EMBL/GenBank/DDBJ whole genome shotgun (WGS) entry which is preliminary data.</text>
</comment>
<dbReference type="Proteomes" id="UP001177260">
    <property type="component" value="Unassembled WGS sequence"/>
</dbReference>
<dbReference type="EMBL" id="JAOPJF010000095">
    <property type="protein sequence ID" value="KAK1139899.1"/>
    <property type="molecule type" value="Genomic_DNA"/>
</dbReference>
<sequence length="381" mass="43048">MGPFLRVNESTSSLGKSLRQAARRIGQLIQSRFGCRNCKLRKLKPTAASDKGRHLMTRGKSQLQLPVASAVWTSDESTCFQLNAKCQDFITRYLGDSLITPDDPNMRCVNRRLLELAFTYPCLMHASLAVAYSYDRRLNSPVGHRRSLSECYHWSQSTALLNKRLREPIQAQDRDPIWGTAAALAILSFSSPDATTPEKSWPLNPSDHAHLDWLRLSKGKMSLWHIVNPLRPDSLFCVMATTFAQMQYPLPERGVDRIPQALAGICLLDDRSTAENNPYFDAAHALSHILNLPDSEVTTGRTQLFPRCIYGSFEDLLRQKDPVALVLLYLWYRKAGRGIWWIELRARVECPSICEYLRIHHGGNAAVQAFLPGGALADRWD</sequence>
<proteinExistence type="predicted"/>
<gene>
    <name evidence="1" type="ORF">N8T08_011060</name>
</gene>
<organism evidence="1 2">
    <name type="scientific">Aspergillus melleus</name>
    <dbReference type="NCBI Taxonomy" id="138277"/>
    <lineage>
        <taxon>Eukaryota</taxon>
        <taxon>Fungi</taxon>
        <taxon>Dikarya</taxon>
        <taxon>Ascomycota</taxon>
        <taxon>Pezizomycotina</taxon>
        <taxon>Eurotiomycetes</taxon>
        <taxon>Eurotiomycetidae</taxon>
        <taxon>Eurotiales</taxon>
        <taxon>Aspergillaceae</taxon>
        <taxon>Aspergillus</taxon>
        <taxon>Aspergillus subgen. Circumdati</taxon>
    </lineage>
</organism>
<keyword evidence="2" id="KW-1185">Reference proteome</keyword>
<evidence type="ECO:0000313" key="1">
    <source>
        <dbReference type="EMBL" id="KAK1139899.1"/>
    </source>
</evidence>